<evidence type="ECO:0000313" key="3">
    <source>
        <dbReference type="Proteomes" id="UP001595833"/>
    </source>
</evidence>
<dbReference type="RefSeq" id="WP_344039031.1">
    <property type="nucleotide sequence ID" value="NZ_BAAAKE010000014.1"/>
</dbReference>
<protein>
    <recommendedName>
        <fullName evidence="1">Allene oxide cyclase barrel-like domain-containing protein</fullName>
    </recommendedName>
</protein>
<keyword evidence="3" id="KW-1185">Reference proteome</keyword>
<dbReference type="InterPro" id="IPR044859">
    <property type="entry name" value="Allene_oxi_cyc_Dirigent"/>
</dbReference>
<dbReference type="Pfam" id="PF18678">
    <property type="entry name" value="AOC_like"/>
    <property type="match status" value="1"/>
</dbReference>
<reference evidence="3" key="1">
    <citation type="journal article" date="2019" name="Int. J. Syst. Evol. Microbiol.">
        <title>The Global Catalogue of Microorganisms (GCM) 10K type strain sequencing project: providing services to taxonomists for standard genome sequencing and annotation.</title>
        <authorList>
            <consortium name="The Broad Institute Genomics Platform"/>
            <consortium name="The Broad Institute Genome Sequencing Center for Infectious Disease"/>
            <person name="Wu L."/>
            <person name="Ma J."/>
        </authorList>
    </citation>
    <scope>NUCLEOTIDE SEQUENCE [LARGE SCALE GENOMIC DNA]</scope>
    <source>
        <strain evidence="3">KCTC 12848</strain>
    </source>
</reference>
<sequence>MRVQPLPVLALVGGLMGADHVRADLVDADQVRADQEITVEVVTRRALMSAPVTPAVGSGFVSGGDLFDAGGVNRVGEGFSHCGVLVVTTGLPPSVTAHCTSTFRLPDGELHLSGLRDYRSIAGGFENAPVAVVGGTGAYANARGEGEAVRSDSADVGYRFTFTITTG</sequence>
<evidence type="ECO:0000259" key="1">
    <source>
        <dbReference type="Pfam" id="PF18678"/>
    </source>
</evidence>
<dbReference type="Proteomes" id="UP001595833">
    <property type="component" value="Unassembled WGS sequence"/>
</dbReference>
<feature type="domain" description="Allene oxide cyclase barrel-like" evidence="1">
    <location>
        <begin position="50"/>
        <end position="150"/>
    </location>
</feature>
<dbReference type="Gene3D" id="2.40.480.10">
    <property type="entry name" value="Allene oxide cyclase-like"/>
    <property type="match status" value="1"/>
</dbReference>
<gene>
    <name evidence="2" type="ORF">ACFPFM_25385</name>
</gene>
<dbReference type="InterPro" id="IPR041013">
    <property type="entry name" value="AOC-like"/>
</dbReference>
<accession>A0ABV9Y5Q8</accession>
<organism evidence="2 3">
    <name type="scientific">Saccharothrix xinjiangensis</name>
    <dbReference type="NCBI Taxonomy" id="204798"/>
    <lineage>
        <taxon>Bacteria</taxon>
        <taxon>Bacillati</taxon>
        <taxon>Actinomycetota</taxon>
        <taxon>Actinomycetes</taxon>
        <taxon>Pseudonocardiales</taxon>
        <taxon>Pseudonocardiaceae</taxon>
        <taxon>Saccharothrix</taxon>
    </lineage>
</organism>
<proteinExistence type="predicted"/>
<name>A0ABV9Y5Q8_9PSEU</name>
<evidence type="ECO:0000313" key="2">
    <source>
        <dbReference type="EMBL" id="MFC5057067.1"/>
    </source>
</evidence>
<comment type="caution">
    <text evidence="2">The sequence shown here is derived from an EMBL/GenBank/DDBJ whole genome shotgun (WGS) entry which is preliminary data.</text>
</comment>
<dbReference type="EMBL" id="JBHSJB010000025">
    <property type="protein sequence ID" value="MFC5057067.1"/>
    <property type="molecule type" value="Genomic_DNA"/>
</dbReference>